<protein>
    <submittedName>
        <fullName evidence="1">Uncharacterized protein</fullName>
    </submittedName>
</protein>
<name>A0A2Z4FM20_9DELT</name>
<dbReference type="Proteomes" id="UP000249799">
    <property type="component" value="Chromosome"/>
</dbReference>
<dbReference type="KEGG" id="bsed:DN745_11240"/>
<gene>
    <name evidence="1" type="ORF">DN745_11240</name>
</gene>
<evidence type="ECO:0000313" key="1">
    <source>
        <dbReference type="EMBL" id="AWV89880.1"/>
    </source>
</evidence>
<reference evidence="1 2" key="1">
    <citation type="submission" date="2018-06" db="EMBL/GenBank/DDBJ databases">
        <title>Lujinxingia sediminis gen. nov. sp. nov., a new facultative anaerobic member of the class Deltaproteobacteria, and proposal of Lujinxingaceae fam. nov.</title>
        <authorList>
            <person name="Guo L.-Y."/>
            <person name="Li C.-M."/>
            <person name="Wang S."/>
            <person name="Du Z.-J."/>
        </authorList>
    </citation>
    <scope>NUCLEOTIDE SEQUENCE [LARGE SCALE GENOMIC DNA]</scope>
    <source>
        <strain evidence="1 2">FA350</strain>
    </source>
</reference>
<dbReference type="AlphaFoldDB" id="A0A2Z4FM20"/>
<accession>A0A2Z4FM20</accession>
<dbReference type="RefSeq" id="WP_111334883.1">
    <property type="nucleotide sequence ID" value="NZ_CP030032.1"/>
</dbReference>
<evidence type="ECO:0000313" key="2">
    <source>
        <dbReference type="Proteomes" id="UP000249799"/>
    </source>
</evidence>
<proteinExistence type="predicted"/>
<organism evidence="1 2">
    <name type="scientific">Bradymonas sediminis</name>
    <dbReference type="NCBI Taxonomy" id="1548548"/>
    <lineage>
        <taxon>Bacteria</taxon>
        <taxon>Deltaproteobacteria</taxon>
        <taxon>Bradymonadales</taxon>
        <taxon>Bradymonadaceae</taxon>
        <taxon>Bradymonas</taxon>
    </lineage>
</organism>
<dbReference type="EMBL" id="CP030032">
    <property type="protein sequence ID" value="AWV89880.1"/>
    <property type="molecule type" value="Genomic_DNA"/>
</dbReference>
<sequence length="65" mass="7173">MTKKKKTTKSPRTQNYLGEPIDELLRGFAKEAAGKPLAESLTPESPLKQIIGRFVELAYEALVIG</sequence>
<keyword evidence="2" id="KW-1185">Reference proteome</keyword>